<name>A0ABS0INR1_9BACT</name>
<protein>
    <recommendedName>
        <fullName evidence="4">Transposase</fullName>
    </recommendedName>
</protein>
<reference evidence="2 3" key="1">
    <citation type="submission" date="2020-11" db="EMBL/GenBank/DDBJ databases">
        <authorList>
            <person name="Kim M.K."/>
        </authorList>
    </citation>
    <scope>NUCLEOTIDE SEQUENCE [LARGE SCALE GENOMIC DNA]</scope>
    <source>
        <strain evidence="2 3">BT683</strain>
    </source>
</reference>
<evidence type="ECO:0000313" key="3">
    <source>
        <dbReference type="Proteomes" id="UP000597617"/>
    </source>
</evidence>
<dbReference type="Proteomes" id="UP000597617">
    <property type="component" value="Unassembled WGS sequence"/>
</dbReference>
<evidence type="ECO:0008006" key="4">
    <source>
        <dbReference type="Google" id="ProtNLM"/>
    </source>
</evidence>
<accession>A0ABS0INR1</accession>
<feature type="region of interest" description="Disordered" evidence="1">
    <location>
        <begin position="24"/>
        <end position="59"/>
    </location>
</feature>
<evidence type="ECO:0000256" key="1">
    <source>
        <dbReference type="SAM" id="MobiDB-lite"/>
    </source>
</evidence>
<feature type="region of interest" description="Disordered" evidence="1">
    <location>
        <begin position="83"/>
        <end position="102"/>
    </location>
</feature>
<dbReference type="EMBL" id="JADQDQ010000027">
    <property type="protein sequence ID" value="MBF9240010.1"/>
    <property type="molecule type" value="Genomic_DNA"/>
</dbReference>
<evidence type="ECO:0000313" key="2">
    <source>
        <dbReference type="EMBL" id="MBF9240010.1"/>
    </source>
</evidence>
<gene>
    <name evidence="2" type="ORF">I2I05_21650</name>
</gene>
<proteinExistence type="predicted"/>
<comment type="caution">
    <text evidence="2">The sequence shown here is derived from an EMBL/GenBank/DDBJ whole genome shotgun (WGS) entry which is preliminary data.</text>
</comment>
<organism evidence="2 3">
    <name type="scientific">Hymenobacter jeongseonensis</name>
    <dbReference type="NCBI Taxonomy" id="2791027"/>
    <lineage>
        <taxon>Bacteria</taxon>
        <taxon>Pseudomonadati</taxon>
        <taxon>Bacteroidota</taxon>
        <taxon>Cytophagia</taxon>
        <taxon>Cytophagales</taxon>
        <taxon>Hymenobacteraceae</taxon>
        <taxon>Hymenobacter</taxon>
    </lineage>
</organism>
<keyword evidence="3" id="KW-1185">Reference proteome</keyword>
<dbReference type="RefSeq" id="WP_196284361.1">
    <property type="nucleotide sequence ID" value="NZ_JADQDQ010000027.1"/>
</dbReference>
<sequence length="102" mass="10902">MVCAAARCWRFSYNLLYRSQAEQTHTATHEATGLTVKVHPRPDDYQSRNGPRGTRGLNTTSAPDYAHLCAAFAATIQTAPDHTAGGLYSCPQARAATGGPVP</sequence>